<evidence type="ECO:0000313" key="3">
    <source>
        <dbReference type="Proteomes" id="UP001597295"/>
    </source>
</evidence>
<dbReference type="Pfam" id="PF05368">
    <property type="entry name" value="NmrA"/>
    <property type="match status" value="1"/>
</dbReference>
<name>A0ABW5DKT1_9PROT</name>
<keyword evidence="3" id="KW-1185">Reference proteome</keyword>
<reference evidence="3" key="1">
    <citation type="journal article" date="2019" name="Int. J. Syst. Evol. Microbiol.">
        <title>The Global Catalogue of Microorganisms (GCM) 10K type strain sequencing project: providing services to taxonomists for standard genome sequencing and annotation.</title>
        <authorList>
            <consortium name="The Broad Institute Genomics Platform"/>
            <consortium name="The Broad Institute Genome Sequencing Center for Infectious Disease"/>
            <person name="Wu L."/>
            <person name="Ma J."/>
        </authorList>
    </citation>
    <scope>NUCLEOTIDE SEQUENCE [LARGE SCALE GENOMIC DNA]</scope>
    <source>
        <strain evidence="3">CGMCC 1.19062</strain>
    </source>
</reference>
<sequence length="278" mass="29937">MTSTNKPIVILGGGGKTGGRLAERLEKLGRNYRLASRSTTPAFDWENAGAWGEAIDGAGALYVTYYPDIGLPGGAEAVGELARLAASKGIQRVVLLSGRGEEAAQRGEANVQAAVQDWTILRASWFNQNFSESFLLDGVMTGELALPAGEIPEPFVDAEDIADVAVAVLTQPGHERQVYELTGPESLRFVEVADILSDHLKRNIRFVPVPLEPFLAELASMPLPDYVVPLMRMLFADVLDGRNAVVQDGVARVLGRAPRSFQEYVARTAETGVWDTGA</sequence>
<dbReference type="PANTHER" id="PTHR43162:SF1">
    <property type="entry name" value="PRESTALK A DIFFERENTIATION PROTEIN A"/>
    <property type="match status" value="1"/>
</dbReference>
<feature type="domain" description="NmrA-like" evidence="1">
    <location>
        <begin position="119"/>
        <end position="226"/>
    </location>
</feature>
<dbReference type="PANTHER" id="PTHR43162">
    <property type="match status" value="1"/>
</dbReference>
<evidence type="ECO:0000313" key="2">
    <source>
        <dbReference type="EMBL" id="MFD2261544.1"/>
    </source>
</evidence>
<accession>A0ABW5DKT1</accession>
<gene>
    <name evidence="2" type="ORF">ACFSM5_01500</name>
</gene>
<protein>
    <submittedName>
        <fullName evidence="2">NmrA family transcriptional regulator</fullName>
    </submittedName>
</protein>
<dbReference type="Gene3D" id="3.90.25.10">
    <property type="entry name" value="UDP-galactose 4-epimerase, domain 1"/>
    <property type="match status" value="1"/>
</dbReference>
<evidence type="ECO:0000259" key="1">
    <source>
        <dbReference type="Pfam" id="PF05368"/>
    </source>
</evidence>
<comment type="caution">
    <text evidence="2">The sequence shown here is derived from an EMBL/GenBank/DDBJ whole genome shotgun (WGS) entry which is preliminary data.</text>
</comment>
<dbReference type="Gene3D" id="3.40.50.720">
    <property type="entry name" value="NAD(P)-binding Rossmann-like Domain"/>
    <property type="match status" value="1"/>
</dbReference>
<dbReference type="SUPFAM" id="SSF51735">
    <property type="entry name" value="NAD(P)-binding Rossmann-fold domains"/>
    <property type="match status" value="1"/>
</dbReference>
<dbReference type="Proteomes" id="UP001597295">
    <property type="component" value="Unassembled WGS sequence"/>
</dbReference>
<proteinExistence type="predicted"/>
<dbReference type="RefSeq" id="WP_379874451.1">
    <property type="nucleotide sequence ID" value="NZ_JBHUIP010000001.1"/>
</dbReference>
<dbReference type="InterPro" id="IPR036291">
    <property type="entry name" value="NAD(P)-bd_dom_sf"/>
</dbReference>
<dbReference type="InterPro" id="IPR051604">
    <property type="entry name" value="Ergot_Alk_Oxidoreductase"/>
</dbReference>
<dbReference type="InterPro" id="IPR008030">
    <property type="entry name" value="NmrA-like"/>
</dbReference>
<dbReference type="EMBL" id="JBHUIP010000001">
    <property type="protein sequence ID" value="MFD2261544.1"/>
    <property type="molecule type" value="Genomic_DNA"/>
</dbReference>
<organism evidence="2 3">
    <name type="scientific">Lacibacterium aquatile</name>
    <dbReference type="NCBI Taxonomy" id="1168082"/>
    <lineage>
        <taxon>Bacteria</taxon>
        <taxon>Pseudomonadati</taxon>
        <taxon>Pseudomonadota</taxon>
        <taxon>Alphaproteobacteria</taxon>
        <taxon>Rhodospirillales</taxon>
        <taxon>Rhodospirillaceae</taxon>
    </lineage>
</organism>